<protein>
    <submittedName>
        <fullName evidence="1">Uncharacterized protein</fullName>
    </submittedName>
</protein>
<name>A0A1I6DV08_9FIRM</name>
<dbReference type="STRING" id="39060.SAMN05660706_11824"/>
<accession>A0A1I6DV08</accession>
<proteinExistence type="predicted"/>
<organism evidence="1 2">
    <name type="scientific">Desulfoscipio geothermicus DSM 3669</name>
    <dbReference type="NCBI Taxonomy" id="1121426"/>
    <lineage>
        <taxon>Bacteria</taxon>
        <taxon>Bacillati</taxon>
        <taxon>Bacillota</taxon>
        <taxon>Clostridia</taxon>
        <taxon>Eubacteriales</taxon>
        <taxon>Desulfallaceae</taxon>
        <taxon>Desulfoscipio</taxon>
    </lineage>
</organism>
<dbReference type="AlphaFoldDB" id="A0A1I6DV08"/>
<dbReference type="Proteomes" id="UP000199584">
    <property type="component" value="Unassembled WGS sequence"/>
</dbReference>
<reference evidence="2" key="1">
    <citation type="submission" date="2016-10" db="EMBL/GenBank/DDBJ databases">
        <authorList>
            <person name="Varghese N."/>
            <person name="Submissions S."/>
        </authorList>
    </citation>
    <scope>NUCLEOTIDE SEQUENCE [LARGE SCALE GENOMIC DNA]</scope>
    <source>
        <strain evidence="2">DSM 3669</strain>
    </source>
</reference>
<gene>
    <name evidence="1" type="ORF">SAMN05660706_11824</name>
</gene>
<sequence>MVLESLLYLRQLRASMVLTPQVMGEITHMTLIHPKLHWEITFSFLGCQKSLKDSFLGRKVFIILHLILTNSHGRSHFQLSRLCLKWMGFTLQWKQSAAVISAGSGGSLLQPVMALPYHLYILFSQH</sequence>
<evidence type="ECO:0000313" key="1">
    <source>
        <dbReference type="EMBL" id="SFR09182.1"/>
    </source>
</evidence>
<dbReference type="EMBL" id="FOYM01000018">
    <property type="protein sequence ID" value="SFR09182.1"/>
    <property type="molecule type" value="Genomic_DNA"/>
</dbReference>
<evidence type="ECO:0000313" key="2">
    <source>
        <dbReference type="Proteomes" id="UP000199584"/>
    </source>
</evidence>
<keyword evidence="2" id="KW-1185">Reference proteome</keyword>